<keyword evidence="2" id="KW-1185">Reference proteome</keyword>
<reference evidence="1 2" key="1">
    <citation type="submission" date="2024-07" db="EMBL/GenBank/DDBJ databases">
        <title>Section-level genome sequencing and comparative genomics of Aspergillus sections Usti and Cavernicolus.</title>
        <authorList>
            <consortium name="Lawrence Berkeley National Laboratory"/>
            <person name="Nybo J.L."/>
            <person name="Vesth T.C."/>
            <person name="Theobald S."/>
            <person name="Frisvad J.C."/>
            <person name="Larsen T.O."/>
            <person name="Kjaerboelling I."/>
            <person name="Rothschild-Mancinelli K."/>
            <person name="Lyhne E.K."/>
            <person name="Kogle M.E."/>
            <person name="Barry K."/>
            <person name="Clum A."/>
            <person name="Na H."/>
            <person name="Ledsgaard L."/>
            <person name="Lin J."/>
            <person name="Lipzen A."/>
            <person name="Kuo A."/>
            <person name="Riley R."/>
            <person name="Mondo S."/>
            <person name="LaButti K."/>
            <person name="Haridas S."/>
            <person name="Pangalinan J."/>
            <person name="Salamov A.A."/>
            <person name="Simmons B.A."/>
            <person name="Magnuson J.K."/>
            <person name="Chen J."/>
            <person name="Drula E."/>
            <person name="Henrissat B."/>
            <person name="Wiebenga A."/>
            <person name="Lubbers R.J."/>
            <person name="Gomes A.C."/>
            <person name="Macurrencykelacurrency M.R."/>
            <person name="Stajich J."/>
            <person name="Grigoriev I.V."/>
            <person name="Mortensen U.H."/>
            <person name="De vries R.P."/>
            <person name="Baker S.E."/>
            <person name="Andersen M.R."/>
        </authorList>
    </citation>
    <scope>NUCLEOTIDE SEQUENCE [LARGE SCALE GENOMIC DNA]</scope>
    <source>
        <strain evidence="1 2">CBS 756.74</strain>
    </source>
</reference>
<dbReference type="GeneID" id="98164460"/>
<dbReference type="EMBL" id="JBFXLR010000014">
    <property type="protein sequence ID" value="KAL2853096.1"/>
    <property type="molecule type" value="Genomic_DNA"/>
</dbReference>
<name>A0ABR4KLE4_9EURO</name>
<protein>
    <submittedName>
        <fullName evidence="1">Uncharacterized protein</fullName>
    </submittedName>
</protein>
<dbReference type="Proteomes" id="UP001610444">
    <property type="component" value="Unassembled WGS sequence"/>
</dbReference>
<comment type="caution">
    <text evidence="1">The sequence shown here is derived from an EMBL/GenBank/DDBJ whole genome shotgun (WGS) entry which is preliminary data.</text>
</comment>
<accession>A0ABR4KLE4</accession>
<sequence length="103" mass="11704">MSPQTLPPRLQSFVARCWVCRLRCAISCSAWDFLVQERSRGYAILRLGQMGMEVRLVGVPVQSRLVGIASSARYCLPLKCEWDLSSVHLASYRSLHPLLARRK</sequence>
<evidence type="ECO:0000313" key="1">
    <source>
        <dbReference type="EMBL" id="KAL2853096.1"/>
    </source>
</evidence>
<proteinExistence type="predicted"/>
<gene>
    <name evidence="1" type="ORF">BJX68DRAFT_50962</name>
</gene>
<organism evidence="1 2">
    <name type="scientific">Aspergillus pseudodeflectus</name>
    <dbReference type="NCBI Taxonomy" id="176178"/>
    <lineage>
        <taxon>Eukaryota</taxon>
        <taxon>Fungi</taxon>
        <taxon>Dikarya</taxon>
        <taxon>Ascomycota</taxon>
        <taxon>Pezizomycotina</taxon>
        <taxon>Eurotiomycetes</taxon>
        <taxon>Eurotiomycetidae</taxon>
        <taxon>Eurotiales</taxon>
        <taxon>Aspergillaceae</taxon>
        <taxon>Aspergillus</taxon>
        <taxon>Aspergillus subgen. Nidulantes</taxon>
    </lineage>
</organism>
<evidence type="ECO:0000313" key="2">
    <source>
        <dbReference type="Proteomes" id="UP001610444"/>
    </source>
</evidence>
<dbReference type="RefSeq" id="XP_070900737.1">
    <property type="nucleotide sequence ID" value="XM_071049296.1"/>
</dbReference>